<comment type="cofactor">
    <cofactor evidence="1">
        <name>Mg(2+)</name>
        <dbReference type="ChEBI" id="CHEBI:18420"/>
    </cofactor>
</comment>
<evidence type="ECO:0000256" key="2">
    <source>
        <dbReference type="ARBA" id="ARBA00004443"/>
    </source>
</evidence>
<dbReference type="GO" id="GO:0016024">
    <property type="term" value="P:CDP-diacylglycerol biosynthetic process"/>
    <property type="evidence" value="ECO:0007669"/>
    <property type="project" value="TreeGrafter"/>
</dbReference>
<evidence type="ECO:0000256" key="9">
    <source>
        <dbReference type="ARBA" id="ARBA00022679"/>
    </source>
</evidence>
<keyword evidence="10" id="KW-0548">Nucleotidyltransferase</keyword>
<sequence>MESDDKTAAGTLLEILPPVEFCCIYGSTLHPNNQDKTSMVDYIIGVADPVQWHAKNLKMNRNHYASWMVHLGGERMINGVANHIGVGVHFNPFVSWNNKMYKYGVVRVHDLIQDITEWEKFYLSGRLQKPVNTIVDNVGLERLNRVNLKSATSAALLLLPSKFTEEDLFAKICSLSYMGDLRMYFAEDKNKVKKIVQSQYDLFQTMYRPYLEEYATKDLLSMSTSHDNQVKITQDCGVTASSSFVSSLPKSFTNQMGINLGEKTSLGKEGEVVREVMINSKVEAAECMRKLVSRKVMVSSARQAVAGLLTVGAVHGTRYLANKMRKAWKSIS</sequence>
<name>A0AAV3PKK4_LITER</name>
<keyword evidence="8" id="KW-0444">Lipid biosynthesis</keyword>
<dbReference type="GO" id="GO:0004605">
    <property type="term" value="F:phosphatidate cytidylyltransferase activity"/>
    <property type="evidence" value="ECO:0007669"/>
    <property type="project" value="UniProtKB-EC"/>
</dbReference>
<keyword evidence="13" id="KW-0443">Lipid metabolism</keyword>
<evidence type="ECO:0000256" key="6">
    <source>
        <dbReference type="ARBA" id="ARBA00012487"/>
    </source>
</evidence>
<comment type="caution">
    <text evidence="19">The sequence shown here is derived from an EMBL/GenBank/DDBJ whole genome shotgun (WGS) entry which is preliminary data.</text>
</comment>
<evidence type="ECO:0000256" key="1">
    <source>
        <dbReference type="ARBA" id="ARBA00001946"/>
    </source>
</evidence>
<comment type="similarity">
    <text evidence="5">Belongs to the TAM41 family.</text>
</comment>
<dbReference type="PIRSF" id="PIRSF028840">
    <property type="entry name" value="Mmp37"/>
    <property type="match status" value="1"/>
</dbReference>
<keyword evidence="11" id="KW-0999">Mitochondrion inner membrane</keyword>
<dbReference type="GO" id="GO:0032049">
    <property type="term" value="P:cardiolipin biosynthetic process"/>
    <property type="evidence" value="ECO:0007669"/>
    <property type="project" value="InterPro"/>
</dbReference>
<evidence type="ECO:0000256" key="13">
    <source>
        <dbReference type="ARBA" id="ARBA00023098"/>
    </source>
</evidence>
<evidence type="ECO:0000256" key="12">
    <source>
        <dbReference type="ARBA" id="ARBA00022842"/>
    </source>
</evidence>
<dbReference type="EC" id="2.7.7.41" evidence="6"/>
<dbReference type="GO" id="GO:0005743">
    <property type="term" value="C:mitochondrial inner membrane"/>
    <property type="evidence" value="ECO:0007669"/>
    <property type="project" value="UniProtKB-SubCell"/>
</dbReference>
<reference evidence="19 20" key="1">
    <citation type="submission" date="2024-01" db="EMBL/GenBank/DDBJ databases">
        <title>The complete chloroplast genome sequence of Lithospermum erythrorhizon: insights into the phylogenetic relationship among Boraginaceae species and the maternal lineages of purple gromwells.</title>
        <authorList>
            <person name="Okada T."/>
            <person name="Watanabe K."/>
        </authorList>
    </citation>
    <scope>NUCLEOTIDE SEQUENCE [LARGE SCALE GENOMIC DNA]</scope>
</reference>
<comment type="pathway">
    <text evidence="4">Lipid metabolism.</text>
</comment>
<evidence type="ECO:0000256" key="17">
    <source>
        <dbReference type="ARBA" id="ARBA00023264"/>
    </source>
</evidence>
<proteinExistence type="inferred from homology"/>
<keyword evidence="17" id="KW-1208">Phospholipid metabolism</keyword>
<evidence type="ECO:0000256" key="3">
    <source>
        <dbReference type="ARBA" id="ARBA00005119"/>
    </source>
</evidence>
<evidence type="ECO:0000256" key="4">
    <source>
        <dbReference type="ARBA" id="ARBA00005189"/>
    </source>
</evidence>
<evidence type="ECO:0000313" key="19">
    <source>
        <dbReference type="EMBL" id="GAA0150738.1"/>
    </source>
</evidence>
<keyword evidence="15" id="KW-0472">Membrane</keyword>
<evidence type="ECO:0000256" key="7">
    <source>
        <dbReference type="ARBA" id="ARBA00018337"/>
    </source>
</evidence>
<dbReference type="Proteomes" id="UP001454036">
    <property type="component" value="Unassembled WGS sequence"/>
</dbReference>
<comment type="subcellular location">
    <subcellularLocation>
        <location evidence="2">Mitochondrion inner membrane</location>
        <topology evidence="2">Peripheral membrane protein</topology>
        <orientation evidence="2">Matrix side</orientation>
    </subcellularLocation>
</comment>
<evidence type="ECO:0000256" key="10">
    <source>
        <dbReference type="ARBA" id="ARBA00022695"/>
    </source>
</evidence>
<organism evidence="19 20">
    <name type="scientific">Lithospermum erythrorhizon</name>
    <name type="common">Purple gromwell</name>
    <name type="synonym">Lithospermum officinale var. erythrorhizon</name>
    <dbReference type="NCBI Taxonomy" id="34254"/>
    <lineage>
        <taxon>Eukaryota</taxon>
        <taxon>Viridiplantae</taxon>
        <taxon>Streptophyta</taxon>
        <taxon>Embryophyta</taxon>
        <taxon>Tracheophyta</taxon>
        <taxon>Spermatophyta</taxon>
        <taxon>Magnoliopsida</taxon>
        <taxon>eudicotyledons</taxon>
        <taxon>Gunneridae</taxon>
        <taxon>Pentapetalae</taxon>
        <taxon>asterids</taxon>
        <taxon>lamiids</taxon>
        <taxon>Boraginales</taxon>
        <taxon>Boraginaceae</taxon>
        <taxon>Boraginoideae</taxon>
        <taxon>Lithospermeae</taxon>
        <taxon>Lithospermum</taxon>
    </lineage>
</organism>
<evidence type="ECO:0000256" key="14">
    <source>
        <dbReference type="ARBA" id="ARBA00023128"/>
    </source>
</evidence>
<dbReference type="EMBL" id="BAABME010001646">
    <property type="protein sequence ID" value="GAA0150738.1"/>
    <property type="molecule type" value="Genomic_DNA"/>
</dbReference>
<dbReference type="AlphaFoldDB" id="A0AAV3PKK4"/>
<evidence type="ECO:0000256" key="16">
    <source>
        <dbReference type="ARBA" id="ARBA00023209"/>
    </source>
</evidence>
<accession>A0AAV3PKK4</accession>
<evidence type="ECO:0000256" key="15">
    <source>
        <dbReference type="ARBA" id="ARBA00023136"/>
    </source>
</evidence>
<evidence type="ECO:0000256" key="5">
    <source>
        <dbReference type="ARBA" id="ARBA00005458"/>
    </source>
</evidence>
<dbReference type="PANTHER" id="PTHR13619">
    <property type="entry name" value="PHOSPHATIDATE CYTIDYLYLTRANSFERASE, MITOCHONDRIAL"/>
    <property type="match status" value="1"/>
</dbReference>
<evidence type="ECO:0000256" key="18">
    <source>
        <dbReference type="ARBA" id="ARBA00029893"/>
    </source>
</evidence>
<keyword evidence="20" id="KW-1185">Reference proteome</keyword>
<protein>
    <recommendedName>
        <fullName evidence="7">Phosphatidate cytidylyltransferase, mitochondrial</fullName>
        <ecNumber evidence="6">2.7.7.41</ecNumber>
    </recommendedName>
    <alternativeName>
        <fullName evidence="18">CDP-diacylglycerol synthase</fullName>
    </alternativeName>
</protein>
<evidence type="ECO:0000256" key="11">
    <source>
        <dbReference type="ARBA" id="ARBA00022792"/>
    </source>
</evidence>
<evidence type="ECO:0000313" key="20">
    <source>
        <dbReference type="Proteomes" id="UP001454036"/>
    </source>
</evidence>
<dbReference type="PANTHER" id="PTHR13619:SF0">
    <property type="entry name" value="PHOSPHATIDATE CYTIDYLYLTRANSFERASE, MITOCHONDRIAL"/>
    <property type="match status" value="1"/>
</dbReference>
<keyword evidence="12" id="KW-0460">Magnesium</keyword>
<dbReference type="Pfam" id="PF09139">
    <property type="entry name" value="Tam41_Mmp37"/>
    <property type="match status" value="1"/>
</dbReference>
<keyword evidence="16" id="KW-0594">Phospholipid biosynthesis</keyword>
<evidence type="ECO:0000256" key="8">
    <source>
        <dbReference type="ARBA" id="ARBA00022516"/>
    </source>
</evidence>
<keyword evidence="9" id="KW-0808">Transferase</keyword>
<keyword evidence="14" id="KW-0496">Mitochondrion</keyword>
<comment type="pathway">
    <text evidence="3">Phospholipid metabolism; CDP-diacylglycerol biosynthesis; CDP-diacylglycerol from sn-glycerol 3-phosphate: step 3/3.</text>
</comment>
<gene>
    <name evidence="19" type="ORF">LIER_09609</name>
</gene>
<dbReference type="InterPro" id="IPR015222">
    <property type="entry name" value="Tam41"/>
</dbReference>